<gene>
    <name evidence="2" type="ORF">TrCOL_g10527</name>
</gene>
<keyword evidence="3" id="KW-1185">Reference proteome</keyword>
<feature type="compositionally biased region" description="Gly residues" evidence="1">
    <location>
        <begin position="649"/>
        <end position="658"/>
    </location>
</feature>
<feature type="compositionally biased region" description="Basic and acidic residues" evidence="1">
    <location>
        <begin position="664"/>
        <end position="676"/>
    </location>
</feature>
<reference evidence="3" key="1">
    <citation type="journal article" date="2023" name="Commun. Biol.">
        <title>Genome analysis of Parmales, the sister group of diatoms, reveals the evolutionary specialization of diatoms from phago-mixotrophs to photoautotrophs.</title>
        <authorList>
            <person name="Ban H."/>
            <person name="Sato S."/>
            <person name="Yoshikawa S."/>
            <person name="Yamada K."/>
            <person name="Nakamura Y."/>
            <person name="Ichinomiya M."/>
            <person name="Sato N."/>
            <person name="Blanc-Mathieu R."/>
            <person name="Endo H."/>
            <person name="Kuwata A."/>
            <person name="Ogata H."/>
        </authorList>
    </citation>
    <scope>NUCLEOTIDE SEQUENCE [LARGE SCALE GENOMIC DNA]</scope>
</reference>
<organism evidence="2 3">
    <name type="scientific">Triparma columacea</name>
    <dbReference type="NCBI Taxonomy" id="722753"/>
    <lineage>
        <taxon>Eukaryota</taxon>
        <taxon>Sar</taxon>
        <taxon>Stramenopiles</taxon>
        <taxon>Ochrophyta</taxon>
        <taxon>Bolidophyceae</taxon>
        <taxon>Parmales</taxon>
        <taxon>Triparmaceae</taxon>
        <taxon>Triparma</taxon>
    </lineage>
</organism>
<dbReference type="Proteomes" id="UP001165065">
    <property type="component" value="Unassembled WGS sequence"/>
</dbReference>
<accession>A0A9W7GF62</accession>
<evidence type="ECO:0000256" key="1">
    <source>
        <dbReference type="SAM" id="MobiDB-lite"/>
    </source>
</evidence>
<protein>
    <submittedName>
        <fullName evidence="2">Uncharacterized protein</fullName>
    </submittedName>
</protein>
<dbReference type="AlphaFoldDB" id="A0A9W7GF62"/>
<comment type="caution">
    <text evidence="2">The sequence shown here is derived from an EMBL/GenBank/DDBJ whole genome shotgun (WGS) entry which is preliminary data.</text>
</comment>
<name>A0A9W7GF62_9STRA</name>
<dbReference type="EMBL" id="BRYA01001377">
    <property type="protein sequence ID" value="GMI42267.1"/>
    <property type="molecule type" value="Genomic_DNA"/>
</dbReference>
<evidence type="ECO:0000313" key="3">
    <source>
        <dbReference type="Proteomes" id="UP001165065"/>
    </source>
</evidence>
<sequence>MGFASNDFVSGTYTLFNFATVATAQDMVTLIVNRASSSTPFAILGRCVSHSGSLYGLKLHNTQYDARLHQPVHAEDIVVYTPTDNSVQRQESCLLHILFLATLEGVTGKALTSYTDESDLRELLETVNQLSNPGTADGTSSPTLDTCFDTSRINLALLLDTFTHQANAAQRGGRRINAQVAGNVPVTRANENDLKTAQAAQLLDLAASQMGTLSAATAAGTSSQGLTAAAITTLQEVVDGNKQERESNKETTMPFSVLKTNLSSLTADPTSAHGLRTLSLQKVTSLQSGIQALPAQSASIMDEYLSKLFGGEVPYLMFSYVLKDEAPGKVARQMHSPFFYMGGEVGMNDTAVVARFEAFNLLHVILRHQQGSIPKEKSDFVAFSETDEDTRITSLPSAALGALAVASALENFFGKGDKAAGLAMSLAHALLALGHRHDHCTMLQQMMWERPNPLANKANTSFVTLLVHQVTKRIEDSLKKWGKDALGSPHPPALEVLPAGKDLLEFLISVLKLDGYALANYEPFLTNVSNLAQAPTAASEEGQAHHRHSWSIKPYLSSEGRFVTPGKLPKPGSAQDKAILKAMTAEDGPHAGRRPCFPFHALGVCIERSCKRDHSVEERITAAQLKDWGWKNQAIRDYDQTATETPSKGKGGAKGQGGGKKKQDKGGEEGKAPAGA</sequence>
<proteinExistence type="predicted"/>
<feature type="region of interest" description="Disordered" evidence="1">
    <location>
        <begin position="639"/>
        <end position="676"/>
    </location>
</feature>
<evidence type="ECO:0000313" key="2">
    <source>
        <dbReference type="EMBL" id="GMI42267.1"/>
    </source>
</evidence>